<dbReference type="EMBL" id="BHYK01000014">
    <property type="protein sequence ID" value="GCD11075.1"/>
    <property type="molecule type" value="Genomic_DNA"/>
</dbReference>
<dbReference type="AlphaFoldDB" id="A0A401UNH1"/>
<keyword evidence="3" id="KW-1185">Reference proteome</keyword>
<protein>
    <recommendedName>
        <fullName evidence="4">Transposase InsH N-terminal domain-containing protein</fullName>
    </recommendedName>
</protein>
<reference evidence="2 3" key="1">
    <citation type="submission" date="2018-11" db="EMBL/GenBank/DDBJ databases">
        <title>Genome sequencing and assembly of Clostridium tagluense strain A121.</title>
        <authorList>
            <person name="Murakami T."/>
            <person name="Segawa T."/>
            <person name="Shcherbakova V.A."/>
            <person name="Mori H."/>
            <person name="Yoshimura Y."/>
        </authorList>
    </citation>
    <scope>NUCLEOTIDE SEQUENCE [LARGE SCALE GENOMIC DNA]</scope>
    <source>
        <strain evidence="2 3">A121</strain>
    </source>
</reference>
<evidence type="ECO:0008006" key="4">
    <source>
        <dbReference type="Google" id="ProtNLM"/>
    </source>
</evidence>
<keyword evidence="1" id="KW-0472">Membrane</keyword>
<comment type="caution">
    <text evidence="2">The sequence shown here is derived from an EMBL/GenBank/DDBJ whole genome shotgun (WGS) entry which is preliminary data.</text>
</comment>
<sequence>MFCINKLKQLNIFEQLGELKDLRKKQPVGFTKLLADNFDIKSFIPESFTQKYYTDLGRDRKYNLSSVLSPLIIMQIFHIPTTVLLNLFLIFSTEIREFCSCKPQY</sequence>
<dbReference type="RefSeq" id="WP_125002552.1">
    <property type="nucleotide sequence ID" value="NZ_BHYK01000014.1"/>
</dbReference>
<evidence type="ECO:0000313" key="3">
    <source>
        <dbReference type="Proteomes" id="UP000287872"/>
    </source>
</evidence>
<name>A0A401UNH1_9CLOT</name>
<gene>
    <name evidence="2" type="ORF">Ctaglu_26980</name>
</gene>
<dbReference type="Proteomes" id="UP000287872">
    <property type="component" value="Unassembled WGS sequence"/>
</dbReference>
<evidence type="ECO:0000256" key="1">
    <source>
        <dbReference type="SAM" id="Phobius"/>
    </source>
</evidence>
<dbReference type="OrthoDB" id="1706305at2"/>
<keyword evidence="1" id="KW-1133">Transmembrane helix</keyword>
<proteinExistence type="predicted"/>
<keyword evidence="1" id="KW-0812">Transmembrane</keyword>
<feature type="transmembrane region" description="Helical" evidence="1">
    <location>
        <begin position="67"/>
        <end position="91"/>
    </location>
</feature>
<organism evidence="2 3">
    <name type="scientific">Clostridium tagluense</name>
    <dbReference type="NCBI Taxonomy" id="360422"/>
    <lineage>
        <taxon>Bacteria</taxon>
        <taxon>Bacillati</taxon>
        <taxon>Bacillota</taxon>
        <taxon>Clostridia</taxon>
        <taxon>Eubacteriales</taxon>
        <taxon>Clostridiaceae</taxon>
        <taxon>Clostridium</taxon>
    </lineage>
</organism>
<evidence type="ECO:0000313" key="2">
    <source>
        <dbReference type="EMBL" id="GCD11075.1"/>
    </source>
</evidence>
<accession>A0A401UNH1</accession>